<accession>A0A2P2L825</accession>
<reference evidence="1" key="1">
    <citation type="submission" date="2018-02" db="EMBL/GenBank/DDBJ databases">
        <title>Rhizophora mucronata_Transcriptome.</title>
        <authorList>
            <person name="Meera S.P."/>
            <person name="Sreeshan A."/>
            <person name="Augustine A."/>
        </authorList>
    </citation>
    <scope>NUCLEOTIDE SEQUENCE</scope>
    <source>
        <tissue evidence="1">Leaf</tissue>
    </source>
</reference>
<protein>
    <submittedName>
        <fullName evidence="2">Regulator of nonsense transcripts UPF2</fullName>
    </submittedName>
</protein>
<sequence>MKGFPESFLLICCDIKALEKLFINFLSRVRQSQKNSPLSSKTTQKSQICLSGIPVLQMFQASKILNDINKNSAVFYNSNKIELQKQFQGAPLLHSLQIPVSIKVFPRFSRKKDPQKPLNQAWREVLISLVKQRADLNCCLYVRCLKLSITNSCHSLTNKFAKVYISQLFHQPFLLLLIYLL</sequence>
<proteinExistence type="predicted"/>
<organism evidence="1">
    <name type="scientific">Rhizophora mucronata</name>
    <name type="common">Asiatic mangrove</name>
    <dbReference type="NCBI Taxonomy" id="61149"/>
    <lineage>
        <taxon>Eukaryota</taxon>
        <taxon>Viridiplantae</taxon>
        <taxon>Streptophyta</taxon>
        <taxon>Embryophyta</taxon>
        <taxon>Tracheophyta</taxon>
        <taxon>Spermatophyta</taxon>
        <taxon>Magnoliopsida</taxon>
        <taxon>eudicotyledons</taxon>
        <taxon>Gunneridae</taxon>
        <taxon>Pentapetalae</taxon>
        <taxon>rosids</taxon>
        <taxon>fabids</taxon>
        <taxon>Malpighiales</taxon>
        <taxon>Rhizophoraceae</taxon>
        <taxon>Rhizophora</taxon>
    </lineage>
</organism>
<dbReference type="EMBL" id="GGEC01033645">
    <property type="protein sequence ID" value="MBX14129.1"/>
    <property type="molecule type" value="Transcribed_RNA"/>
</dbReference>
<dbReference type="EMBL" id="GGEC01033646">
    <property type="protein sequence ID" value="MBX14130.1"/>
    <property type="molecule type" value="Transcribed_RNA"/>
</dbReference>
<dbReference type="AlphaFoldDB" id="A0A2P2L825"/>
<name>A0A2P2L825_RHIMU</name>
<evidence type="ECO:0000313" key="2">
    <source>
        <dbReference type="EMBL" id="MBX14130.1"/>
    </source>
</evidence>
<evidence type="ECO:0000313" key="1">
    <source>
        <dbReference type="EMBL" id="MBX14129.1"/>
    </source>
</evidence>